<evidence type="ECO:0000313" key="2">
    <source>
        <dbReference type="Proteomes" id="UP001482620"/>
    </source>
</evidence>
<sequence>MRRSLSSSSAASSCLCSSFSSSLETLWNRADCCTTSCCSCCACFRFSSWLPLVTLGYSHHNQIQCCGYESKLHSPGGGPASLSPILVCVCMCVCMSVLSACQCLSAQHRSSRKQ</sequence>
<evidence type="ECO:0008006" key="3">
    <source>
        <dbReference type="Google" id="ProtNLM"/>
    </source>
</evidence>
<name>A0ABV0UEN4_9TELE</name>
<keyword evidence="2" id="KW-1185">Reference proteome</keyword>
<dbReference type="Proteomes" id="UP001482620">
    <property type="component" value="Unassembled WGS sequence"/>
</dbReference>
<accession>A0ABV0UEN4</accession>
<dbReference type="EMBL" id="JAHRIQ010070176">
    <property type="protein sequence ID" value="MEQ2243694.1"/>
    <property type="molecule type" value="Genomic_DNA"/>
</dbReference>
<protein>
    <recommendedName>
        <fullName evidence="3">Secreted protein</fullName>
    </recommendedName>
</protein>
<organism evidence="1 2">
    <name type="scientific">Ilyodon furcidens</name>
    <name type="common">goldbreast splitfin</name>
    <dbReference type="NCBI Taxonomy" id="33524"/>
    <lineage>
        <taxon>Eukaryota</taxon>
        <taxon>Metazoa</taxon>
        <taxon>Chordata</taxon>
        <taxon>Craniata</taxon>
        <taxon>Vertebrata</taxon>
        <taxon>Euteleostomi</taxon>
        <taxon>Actinopterygii</taxon>
        <taxon>Neopterygii</taxon>
        <taxon>Teleostei</taxon>
        <taxon>Neoteleostei</taxon>
        <taxon>Acanthomorphata</taxon>
        <taxon>Ovalentaria</taxon>
        <taxon>Atherinomorphae</taxon>
        <taxon>Cyprinodontiformes</taxon>
        <taxon>Goodeidae</taxon>
        <taxon>Ilyodon</taxon>
    </lineage>
</organism>
<evidence type="ECO:0000313" key="1">
    <source>
        <dbReference type="EMBL" id="MEQ2243694.1"/>
    </source>
</evidence>
<proteinExistence type="predicted"/>
<comment type="caution">
    <text evidence="1">The sequence shown here is derived from an EMBL/GenBank/DDBJ whole genome shotgun (WGS) entry which is preliminary data.</text>
</comment>
<gene>
    <name evidence="1" type="ORF">ILYODFUR_009491</name>
</gene>
<reference evidence="1 2" key="1">
    <citation type="submission" date="2021-06" db="EMBL/GenBank/DDBJ databases">
        <authorList>
            <person name="Palmer J.M."/>
        </authorList>
    </citation>
    <scope>NUCLEOTIDE SEQUENCE [LARGE SCALE GENOMIC DNA]</scope>
    <source>
        <strain evidence="2">if_2019</strain>
        <tissue evidence="1">Muscle</tissue>
    </source>
</reference>